<evidence type="ECO:0000259" key="1">
    <source>
        <dbReference type="PROSITE" id="PS51671"/>
    </source>
</evidence>
<dbReference type="Proteomes" id="UP000226191">
    <property type="component" value="Unassembled WGS sequence"/>
</dbReference>
<comment type="caution">
    <text evidence="2">The sequence shown here is derived from an EMBL/GenBank/DDBJ whole genome shotgun (WGS) entry which is preliminary data.</text>
</comment>
<dbReference type="Pfam" id="PF13740">
    <property type="entry name" value="ACT_6"/>
    <property type="match status" value="2"/>
</dbReference>
<evidence type="ECO:0000313" key="3">
    <source>
        <dbReference type="Proteomes" id="UP000226191"/>
    </source>
</evidence>
<gene>
    <name evidence="2" type="ORF">B1B09_00195</name>
</gene>
<dbReference type="PANTHER" id="PTHR34875">
    <property type="entry name" value="UPF0237 PROTEIN MJ1558"/>
    <property type="match status" value="1"/>
</dbReference>
<sequence length="175" mass="18694">MTQLLLTVVGADRSGLVSDLSEIVAHYDGNWLDSRMARLAGAFAGIVLVDIKSSKVEPLKADLAGLEVKGLRVTVTDTIPTTPQQDEGEAALVVHLVGHDHPGIIHKVTATMARLGVTIDDLSTGLREAPMGDGILFEAQVQCRITNATTLDDLRSELEAIATEIMVDIDLVDRS</sequence>
<proteinExistence type="predicted"/>
<dbReference type="PIRSF" id="PIRSF028103">
    <property type="entry name" value="GcvR"/>
    <property type="match status" value="1"/>
</dbReference>
<evidence type="ECO:0000313" key="2">
    <source>
        <dbReference type="EMBL" id="PGF36125.1"/>
    </source>
</evidence>
<accession>A0AA44QKS3</accession>
<dbReference type="Gene3D" id="3.30.70.260">
    <property type="match status" value="2"/>
</dbReference>
<reference evidence="2 3" key="1">
    <citation type="submission" date="2017-02" db="EMBL/GenBank/DDBJ databases">
        <title>Prevalence of linear plasmids in Cutibacterium acnes isolates obtained from cancerous prostatic tissue.</title>
        <authorList>
            <person name="Davidsson S."/>
            <person name="Bruggemann H."/>
        </authorList>
    </citation>
    <scope>NUCLEOTIDE SEQUENCE [LARGE SCALE GENOMIC DNA]</scope>
    <source>
        <strain evidence="2 3">11-78</strain>
    </source>
</reference>
<dbReference type="AlphaFoldDB" id="A0AA44QKS3"/>
<dbReference type="CDD" id="cd04869">
    <property type="entry name" value="ACT_GcvR_2"/>
    <property type="match status" value="1"/>
</dbReference>
<dbReference type="InterPro" id="IPR050990">
    <property type="entry name" value="UPF0237/GcvR_regulator"/>
</dbReference>
<dbReference type="PANTHER" id="PTHR34875:SF6">
    <property type="entry name" value="UPF0237 PROTEIN MJ1558"/>
    <property type="match status" value="1"/>
</dbReference>
<dbReference type="InterPro" id="IPR016867">
    <property type="entry name" value="GcvR"/>
</dbReference>
<dbReference type="EMBL" id="MVCE01000001">
    <property type="protein sequence ID" value="PGF36125.1"/>
    <property type="molecule type" value="Genomic_DNA"/>
</dbReference>
<dbReference type="GeneID" id="92856574"/>
<feature type="domain" description="ACT" evidence="1">
    <location>
        <begin position="93"/>
        <end position="174"/>
    </location>
</feature>
<dbReference type="SUPFAM" id="SSF55021">
    <property type="entry name" value="ACT-like"/>
    <property type="match status" value="2"/>
</dbReference>
<name>A0AA44QKS3_CUTAC</name>
<dbReference type="GO" id="GO:0006355">
    <property type="term" value="P:regulation of DNA-templated transcription"/>
    <property type="evidence" value="ECO:0007669"/>
    <property type="project" value="InterPro"/>
</dbReference>
<dbReference type="InterPro" id="IPR045865">
    <property type="entry name" value="ACT-like_dom_sf"/>
</dbReference>
<protein>
    <submittedName>
        <fullName evidence="2">Amino acid-binding protein</fullName>
    </submittedName>
</protein>
<organism evidence="2 3">
    <name type="scientific">Cutibacterium acnes</name>
    <name type="common">Propionibacterium acnes</name>
    <dbReference type="NCBI Taxonomy" id="1747"/>
    <lineage>
        <taxon>Bacteria</taxon>
        <taxon>Bacillati</taxon>
        <taxon>Actinomycetota</taxon>
        <taxon>Actinomycetes</taxon>
        <taxon>Propionibacteriales</taxon>
        <taxon>Propionibacteriaceae</taxon>
        <taxon>Cutibacterium</taxon>
    </lineage>
</organism>
<dbReference type="RefSeq" id="WP_002515169.1">
    <property type="nucleotide sequence ID" value="NZ_AP022844.1"/>
</dbReference>
<dbReference type="InterPro" id="IPR002912">
    <property type="entry name" value="ACT_dom"/>
</dbReference>
<dbReference type="PROSITE" id="PS51671">
    <property type="entry name" value="ACT"/>
    <property type="match status" value="1"/>
</dbReference>